<dbReference type="SUPFAM" id="SSF49899">
    <property type="entry name" value="Concanavalin A-like lectins/glucanases"/>
    <property type="match status" value="1"/>
</dbReference>
<evidence type="ECO:0000313" key="4">
    <source>
        <dbReference type="EMBL" id="KAG5169885.1"/>
    </source>
</evidence>
<organism evidence="4">
    <name type="scientific">Psilocybe cubensis</name>
    <name type="common">Psychedelic mushroom</name>
    <name type="synonym">Stropharia cubensis</name>
    <dbReference type="NCBI Taxonomy" id="181762"/>
    <lineage>
        <taxon>Eukaryota</taxon>
        <taxon>Fungi</taxon>
        <taxon>Dikarya</taxon>
        <taxon>Basidiomycota</taxon>
        <taxon>Agaricomycotina</taxon>
        <taxon>Agaricomycetes</taxon>
        <taxon>Agaricomycetidae</taxon>
        <taxon>Agaricales</taxon>
        <taxon>Agaricineae</taxon>
        <taxon>Strophariaceae</taxon>
        <taxon>Psilocybe</taxon>
    </lineage>
</organism>
<keyword evidence="2" id="KW-0812">Transmembrane</keyword>
<gene>
    <name evidence="4" type="ORF">JR316_004266</name>
</gene>
<keyword evidence="2" id="KW-0472">Membrane</keyword>
<feature type="region of interest" description="Disordered" evidence="1">
    <location>
        <begin position="308"/>
        <end position="362"/>
    </location>
</feature>
<name>A0A8H7XXN6_PSICU</name>
<accession>A0A8H7XXN6</accession>
<feature type="transmembrane region" description="Helical" evidence="2">
    <location>
        <begin position="521"/>
        <end position="544"/>
    </location>
</feature>
<feature type="transmembrane region" description="Helical" evidence="2">
    <location>
        <begin position="378"/>
        <end position="400"/>
    </location>
</feature>
<dbReference type="OrthoDB" id="3039026at2759"/>
<protein>
    <submittedName>
        <fullName evidence="4">Uncharacterized protein</fullName>
    </submittedName>
</protein>
<keyword evidence="3" id="KW-0732">Signal</keyword>
<comment type="caution">
    <text evidence="4">The sequence shown here is derived from an EMBL/GenBank/DDBJ whole genome shotgun (WGS) entry which is preliminary data.</text>
</comment>
<feature type="signal peptide" evidence="3">
    <location>
        <begin position="1"/>
        <end position="23"/>
    </location>
</feature>
<reference evidence="4" key="1">
    <citation type="submission" date="2021-02" db="EMBL/GenBank/DDBJ databases">
        <title>Psilocybe cubensis genome.</title>
        <authorList>
            <person name="Mckernan K.J."/>
            <person name="Crawford S."/>
            <person name="Trippe A."/>
            <person name="Kane L.T."/>
            <person name="Mclaughlin S."/>
        </authorList>
    </citation>
    <scope>NUCLEOTIDE SEQUENCE [LARGE SCALE GENOMIC DNA]</scope>
    <source>
        <strain evidence="4">MGC-MH-2018</strain>
    </source>
</reference>
<keyword evidence="2" id="KW-1133">Transmembrane helix</keyword>
<feature type="transmembrane region" description="Helical" evidence="2">
    <location>
        <begin position="863"/>
        <end position="887"/>
    </location>
</feature>
<dbReference type="AlphaFoldDB" id="A0A8H7XXN6"/>
<evidence type="ECO:0000256" key="3">
    <source>
        <dbReference type="SAM" id="SignalP"/>
    </source>
</evidence>
<feature type="compositionally biased region" description="Polar residues" evidence="1">
    <location>
        <begin position="326"/>
        <end position="362"/>
    </location>
</feature>
<sequence length="925" mass="101251">MSLYATAIVVSVHLLLGVLNVMAQSTGPWYFPDRLTLANGQGNSDPTRPVSFLNDTLWRAFDLNKPFNLTARLSVSDQRFWRAAISIESPQATSALFRIALPPNDMRFNLAWMSGPQTRGGAFNTTASAPALNTEFDFALVKNDSSISISINGERQWSTPFSSQIFNAPNKSIILGRTMLDGNALRSQWNGVIRNVLLSQTPPSAEIDALAWILCSTASCVMDLQTGSSNFYLTTAQLHQVCACHYGRLHQPFQRINIHIHAAQRSMSLKGSSLNKDPTKLTMEPQEPQVHQALASTTVQMAPKSIKMVTQGHSEKRPSSGYEIPTASSSGKLPISTFDNTTSPPKTNHSTSPNPITPPQSSKLIDHTVMHSLRDTTSPIICAFFVIIGSGLMVAGTLVVRHFFLPHIYTCPDGATCHDNFDPKGNIIPRLQTLMQYWFQAGVFIASLGLSELISCNARLVLKKRTDVTILAVERGVNASKGKMKDAALQLSIVESLYSIVSRLWRRGDYISPKIHHGTGWLGVLALSQVAVGIFISFIVGFSIPDLQSTTTVKVPFSYRSIITLPRADRRYPSIDERVVGGVLDNWLILPNSAHRSPTAFDGSLAVQDNRTILAINPQASGSHITGGLSCGRQGWNVSNIPFDSDYFSDDHAALPSGSKAYNISGKDSWVVTYSYFPLAASPVLFPNPNSILISNSTINRQYVWAGNTSKVIPNATASEDGGIFFTVCNQTVFMDDLPEISEVNTQAINPSLPVIFSDTNDPFTLPCISSDPFTCVAWSVDRIISSWWLVNAVFSDLIPFSCVEGMLVAYDGLSDTNNCALNSERWHKTLNMTLSALISAAPLSGNLTQNLSVTTEAMNTHFWLIQLVLPGATMTLLLACLSYMWCLIRKGDVLYKLDLPEVVANQKKLEVNEGNTRTTTVTVE</sequence>
<dbReference type="EMBL" id="JAFIQS010000004">
    <property type="protein sequence ID" value="KAG5169885.1"/>
    <property type="molecule type" value="Genomic_DNA"/>
</dbReference>
<dbReference type="InterPro" id="IPR013320">
    <property type="entry name" value="ConA-like_dom_sf"/>
</dbReference>
<evidence type="ECO:0000256" key="2">
    <source>
        <dbReference type="SAM" id="Phobius"/>
    </source>
</evidence>
<feature type="chain" id="PRO_5034213426" evidence="3">
    <location>
        <begin position="24"/>
        <end position="925"/>
    </location>
</feature>
<evidence type="ECO:0000256" key="1">
    <source>
        <dbReference type="SAM" id="MobiDB-lite"/>
    </source>
</evidence>
<proteinExistence type="predicted"/>